<dbReference type="AlphaFoldDB" id="A0A0L0DI64"/>
<dbReference type="Proteomes" id="UP000054408">
    <property type="component" value="Unassembled WGS sequence"/>
</dbReference>
<accession>A0A0L0DI64</accession>
<keyword evidence="1" id="KW-0472">Membrane</keyword>
<keyword evidence="1" id="KW-0812">Transmembrane</keyword>
<organism evidence="2 3">
    <name type="scientific">Thecamonas trahens ATCC 50062</name>
    <dbReference type="NCBI Taxonomy" id="461836"/>
    <lineage>
        <taxon>Eukaryota</taxon>
        <taxon>Apusozoa</taxon>
        <taxon>Apusomonadida</taxon>
        <taxon>Apusomonadidae</taxon>
        <taxon>Thecamonas</taxon>
    </lineage>
</organism>
<reference evidence="2 3" key="1">
    <citation type="submission" date="2010-05" db="EMBL/GenBank/DDBJ databases">
        <title>The Genome Sequence of Thecamonas trahens ATCC 50062.</title>
        <authorList>
            <consortium name="The Broad Institute Genome Sequencing Platform"/>
            <person name="Russ C."/>
            <person name="Cuomo C."/>
            <person name="Shea T."/>
            <person name="Young S.K."/>
            <person name="Zeng Q."/>
            <person name="Koehrsen M."/>
            <person name="Haas B."/>
            <person name="Borodovsky M."/>
            <person name="Guigo R."/>
            <person name="Alvarado L."/>
            <person name="Berlin A."/>
            <person name="Bochicchio J."/>
            <person name="Borenstein D."/>
            <person name="Chapman S."/>
            <person name="Chen Z."/>
            <person name="Freedman E."/>
            <person name="Gellesch M."/>
            <person name="Goldberg J."/>
            <person name="Griggs A."/>
            <person name="Gujja S."/>
            <person name="Heilman E."/>
            <person name="Heiman D."/>
            <person name="Hepburn T."/>
            <person name="Howarth C."/>
            <person name="Jen D."/>
            <person name="Larson L."/>
            <person name="Mehta T."/>
            <person name="Park D."/>
            <person name="Pearson M."/>
            <person name="Roberts A."/>
            <person name="Saif S."/>
            <person name="Shenoy N."/>
            <person name="Sisk P."/>
            <person name="Stolte C."/>
            <person name="Sykes S."/>
            <person name="Thomson T."/>
            <person name="Walk T."/>
            <person name="White J."/>
            <person name="Yandava C."/>
            <person name="Burger G."/>
            <person name="Gray M.W."/>
            <person name="Holland P.W.H."/>
            <person name="King N."/>
            <person name="Lang F.B.F."/>
            <person name="Roger A.J."/>
            <person name="Ruiz-Trillo I."/>
            <person name="Lander E."/>
            <person name="Nusbaum C."/>
        </authorList>
    </citation>
    <scope>NUCLEOTIDE SEQUENCE [LARGE SCALE GENOMIC DNA]</scope>
    <source>
        <strain evidence="2 3">ATCC 50062</strain>
    </source>
</reference>
<keyword evidence="1" id="KW-1133">Transmembrane helix</keyword>
<dbReference type="EMBL" id="GL349470">
    <property type="protein sequence ID" value="KNC51791.1"/>
    <property type="molecule type" value="Genomic_DNA"/>
</dbReference>
<name>A0A0L0DI64_THETB</name>
<evidence type="ECO:0000256" key="1">
    <source>
        <dbReference type="SAM" id="Phobius"/>
    </source>
</evidence>
<proteinExistence type="predicted"/>
<dbReference type="GeneID" id="25566698"/>
<evidence type="ECO:0000313" key="3">
    <source>
        <dbReference type="Proteomes" id="UP000054408"/>
    </source>
</evidence>
<gene>
    <name evidence="2" type="ORF">AMSG_07866</name>
</gene>
<dbReference type="RefSeq" id="XP_013755662.1">
    <property type="nucleotide sequence ID" value="XM_013900208.1"/>
</dbReference>
<keyword evidence="3" id="KW-1185">Reference proteome</keyword>
<sequence>MDDDVEGVVRIGSVFPELAELEKMPADIKMRILRPSTKFDLTVYFIFILGSYILMRIFYGIDLLAVVLELFEIAQH</sequence>
<protein>
    <submittedName>
        <fullName evidence="2">Uncharacterized protein</fullName>
    </submittedName>
</protein>
<feature type="transmembrane region" description="Helical" evidence="1">
    <location>
        <begin position="41"/>
        <end position="61"/>
    </location>
</feature>
<evidence type="ECO:0000313" key="2">
    <source>
        <dbReference type="EMBL" id="KNC51791.1"/>
    </source>
</evidence>